<keyword evidence="4" id="KW-0418">Kinase</keyword>
<dbReference type="InterPro" id="IPR001789">
    <property type="entry name" value="Sig_transdc_resp-reg_receiver"/>
</dbReference>
<name>A0A0M3APQ8_9SPHN</name>
<evidence type="ECO:0000256" key="2">
    <source>
        <dbReference type="PROSITE-ProRule" id="PRU00169"/>
    </source>
</evidence>
<evidence type="ECO:0000259" key="3">
    <source>
        <dbReference type="PROSITE" id="PS50110"/>
    </source>
</evidence>
<feature type="modified residue" description="4-aspartylphosphate" evidence="2">
    <location>
        <position position="52"/>
    </location>
</feature>
<dbReference type="PROSITE" id="PS50110">
    <property type="entry name" value="RESPONSE_REGULATORY"/>
    <property type="match status" value="1"/>
</dbReference>
<dbReference type="SMART" id="SM00448">
    <property type="entry name" value="REC"/>
    <property type="match status" value="1"/>
</dbReference>
<dbReference type="PANTHER" id="PTHR44591:SF3">
    <property type="entry name" value="RESPONSE REGULATORY DOMAIN-CONTAINING PROTEIN"/>
    <property type="match status" value="1"/>
</dbReference>
<evidence type="ECO:0000313" key="5">
    <source>
        <dbReference type="Proteomes" id="UP000033874"/>
    </source>
</evidence>
<dbReference type="AlphaFoldDB" id="A0A0M3APQ8"/>
<dbReference type="PATRIC" id="fig|56193.3.peg.3805"/>
<protein>
    <submittedName>
        <fullName evidence="4">Histidine kinase</fullName>
    </submittedName>
</protein>
<keyword evidence="4" id="KW-0808">Transferase</keyword>
<dbReference type="GO" id="GO:0016301">
    <property type="term" value="F:kinase activity"/>
    <property type="evidence" value="ECO:0007669"/>
    <property type="project" value="UniProtKB-KW"/>
</dbReference>
<dbReference type="STRING" id="56193.YP76_18155"/>
<accession>A0A0M3APQ8</accession>
<keyword evidence="5" id="KW-1185">Reference proteome</keyword>
<comment type="caution">
    <text evidence="4">The sequence shown here is derived from an EMBL/GenBank/DDBJ whole genome shotgun (WGS) entry which is preliminary data.</text>
</comment>
<gene>
    <name evidence="4" type="ORF">YP76_18155</name>
</gene>
<evidence type="ECO:0000313" key="4">
    <source>
        <dbReference type="EMBL" id="KKW90524.1"/>
    </source>
</evidence>
<dbReference type="SUPFAM" id="SSF52172">
    <property type="entry name" value="CheY-like"/>
    <property type="match status" value="1"/>
</dbReference>
<reference evidence="4 5" key="1">
    <citation type="submission" date="2015-04" db="EMBL/GenBank/DDBJ databases">
        <title>Genome sequence of aromatic hydrocarbons-degrading Sphingobium chungbukense DJ77.</title>
        <authorList>
            <person name="Kim Y.-C."/>
            <person name="Chae J.-C."/>
        </authorList>
    </citation>
    <scope>NUCLEOTIDE SEQUENCE [LARGE SCALE GENOMIC DNA]</scope>
    <source>
        <strain evidence="4 5">DJ77</strain>
    </source>
</reference>
<feature type="domain" description="Response regulatory" evidence="3">
    <location>
        <begin position="3"/>
        <end position="117"/>
    </location>
</feature>
<dbReference type="Pfam" id="PF00072">
    <property type="entry name" value="Response_reg"/>
    <property type="match status" value="1"/>
</dbReference>
<dbReference type="InterPro" id="IPR050595">
    <property type="entry name" value="Bact_response_regulator"/>
</dbReference>
<dbReference type="PANTHER" id="PTHR44591">
    <property type="entry name" value="STRESS RESPONSE REGULATOR PROTEIN 1"/>
    <property type="match status" value="1"/>
</dbReference>
<proteinExistence type="predicted"/>
<sequence length="122" mass="13528">MAHILVVDDEFLLAMMLADILEDEGYEVETASNGQAALDSVQSRRPGLVITDFMMPAMTGLEFAEAVRADEALCDLPIVLVSGAQGSIARERPELFQAVFDKPYRNQTILDEVAKYLRPERP</sequence>
<dbReference type="EMBL" id="LBIC01000009">
    <property type="protein sequence ID" value="KKW90524.1"/>
    <property type="molecule type" value="Genomic_DNA"/>
</dbReference>
<evidence type="ECO:0000256" key="1">
    <source>
        <dbReference type="ARBA" id="ARBA00022553"/>
    </source>
</evidence>
<dbReference type="InterPro" id="IPR011006">
    <property type="entry name" value="CheY-like_superfamily"/>
</dbReference>
<organism evidence="4 5">
    <name type="scientific">Sphingobium chungbukense</name>
    <dbReference type="NCBI Taxonomy" id="56193"/>
    <lineage>
        <taxon>Bacteria</taxon>
        <taxon>Pseudomonadati</taxon>
        <taxon>Pseudomonadota</taxon>
        <taxon>Alphaproteobacteria</taxon>
        <taxon>Sphingomonadales</taxon>
        <taxon>Sphingomonadaceae</taxon>
        <taxon>Sphingobium</taxon>
    </lineage>
</organism>
<dbReference type="Proteomes" id="UP000033874">
    <property type="component" value="Unassembled WGS sequence"/>
</dbReference>
<dbReference type="CDD" id="cd00156">
    <property type="entry name" value="REC"/>
    <property type="match status" value="1"/>
</dbReference>
<keyword evidence="1 2" id="KW-0597">Phosphoprotein</keyword>
<dbReference type="RefSeq" id="WP_046765027.1">
    <property type="nucleotide sequence ID" value="NZ_LBIC01000009.1"/>
</dbReference>
<dbReference type="Gene3D" id="3.40.50.2300">
    <property type="match status" value="1"/>
</dbReference>
<dbReference type="GO" id="GO:0000160">
    <property type="term" value="P:phosphorelay signal transduction system"/>
    <property type="evidence" value="ECO:0007669"/>
    <property type="project" value="InterPro"/>
</dbReference>